<dbReference type="Proteomes" id="UP000028680">
    <property type="component" value="Chromosome"/>
</dbReference>
<keyword evidence="4 5" id="KW-0472">Membrane</keyword>
<dbReference type="InterPro" id="IPR037185">
    <property type="entry name" value="EmrE-like"/>
</dbReference>
<evidence type="ECO:0000256" key="1">
    <source>
        <dbReference type="ARBA" id="ARBA00004141"/>
    </source>
</evidence>
<name>A0AAN0VH65_9RHOB</name>
<dbReference type="SUPFAM" id="SSF103481">
    <property type="entry name" value="Multidrug resistance efflux transporter EmrE"/>
    <property type="match status" value="2"/>
</dbReference>
<feature type="transmembrane region" description="Helical" evidence="5">
    <location>
        <begin position="233"/>
        <end position="256"/>
    </location>
</feature>
<protein>
    <submittedName>
        <fullName evidence="7">Integral membrane protein DUF6</fullName>
    </submittedName>
</protein>
<dbReference type="KEGG" id="ptp:RCA23_c02420"/>
<feature type="domain" description="EamA" evidence="6">
    <location>
        <begin position="181"/>
        <end position="310"/>
    </location>
</feature>
<evidence type="ECO:0000256" key="5">
    <source>
        <dbReference type="SAM" id="Phobius"/>
    </source>
</evidence>
<feature type="transmembrane region" description="Helical" evidence="5">
    <location>
        <begin position="29"/>
        <end position="50"/>
    </location>
</feature>
<feature type="transmembrane region" description="Helical" evidence="5">
    <location>
        <begin position="117"/>
        <end position="137"/>
    </location>
</feature>
<keyword evidence="2 5" id="KW-0812">Transmembrane</keyword>
<feature type="transmembrane region" description="Helical" evidence="5">
    <location>
        <begin position="177"/>
        <end position="196"/>
    </location>
</feature>
<dbReference type="InterPro" id="IPR050638">
    <property type="entry name" value="AA-Vitamin_Transporters"/>
</dbReference>
<keyword evidence="3 5" id="KW-1133">Transmembrane helix</keyword>
<evidence type="ECO:0000256" key="3">
    <source>
        <dbReference type="ARBA" id="ARBA00022989"/>
    </source>
</evidence>
<gene>
    <name evidence="7" type="ORF">RCA23_c02420</name>
</gene>
<evidence type="ECO:0000259" key="6">
    <source>
        <dbReference type="Pfam" id="PF00892"/>
    </source>
</evidence>
<proteinExistence type="predicted"/>
<feature type="transmembrane region" description="Helical" evidence="5">
    <location>
        <begin position="88"/>
        <end position="111"/>
    </location>
</feature>
<keyword evidence="8" id="KW-1185">Reference proteome</keyword>
<feature type="transmembrane region" description="Helical" evidence="5">
    <location>
        <begin position="149"/>
        <end position="171"/>
    </location>
</feature>
<feature type="transmembrane region" description="Helical" evidence="5">
    <location>
        <begin position="56"/>
        <end position="76"/>
    </location>
</feature>
<dbReference type="AlphaFoldDB" id="A0AAN0VH65"/>
<dbReference type="PANTHER" id="PTHR32322">
    <property type="entry name" value="INNER MEMBRANE TRANSPORTER"/>
    <property type="match status" value="1"/>
</dbReference>
<feature type="transmembrane region" description="Helical" evidence="5">
    <location>
        <begin position="208"/>
        <end position="227"/>
    </location>
</feature>
<feature type="transmembrane region" description="Helical" evidence="5">
    <location>
        <begin position="294"/>
        <end position="315"/>
    </location>
</feature>
<organism evidence="7 8">
    <name type="scientific">Planktomarina temperata RCA23</name>
    <dbReference type="NCBI Taxonomy" id="666509"/>
    <lineage>
        <taxon>Bacteria</taxon>
        <taxon>Pseudomonadati</taxon>
        <taxon>Pseudomonadota</taxon>
        <taxon>Alphaproteobacteria</taxon>
        <taxon>Rhodobacterales</taxon>
        <taxon>Paracoccaceae</taxon>
        <taxon>Planktomarina</taxon>
    </lineage>
</organism>
<evidence type="ECO:0000256" key="4">
    <source>
        <dbReference type="ARBA" id="ARBA00023136"/>
    </source>
</evidence>
<evidence type="ECO:0000256" key="2">
    <source>
        <dbReference type="ARBA" id="ARBA00022692"/>
    </source>
</evidence>
<dbReference type="EMBL" id="CP003984">
    <property type="protein sequence ID" value="AII85807.1"/>
    <property type="molecule type" value="Genomic_DNA"/>
</dbReference>
<sequence length="327" mass="34786">MGARRDWPGPFSFAFHESARMTSPGVINWLRIAFIAMIWGGAFMVVRMALRDFQPLTLAAGRITIGAIALYGLMRWRGIALPSFKDIALWRFVLLVGLLSSAIPFALLSWGQQHVPSAFAGMTMAALPIFVLPLAHFFVPGERIFLRKLIGFGVGFLGAMLLIGTSGLGVAEGPVETLARFACVAAAFCYACGSIATRQCPPINELALSTGSLILAAMVLLPIALLVEGPPNLPSISGLLAIGYLGLIPTALAFIIKVAVIRSAGPSFMTLTNYQVPVWSVLAGSLFLGETLPATLFVALALILLGVAIIQAGVLRRIFNRGQPPKV</sequence>
<reference evidence="7 8" key="1">
    <citation type="journal article" date="2014" name="ISME J.">
        <title>Adaptation of an abundant Roseobacter RCA organism to pelagic systems revealed by genomic and transcriptomic analyses.</title>
        <authorList>
            <person name="Voget S."/>
            <person name="Wemheuer B."/>
            <person name="Brinkhoff T."/>
            <person name="Vollmers J."/>
            <person name="Dietrich S."/>
            <person name="Giebel H.A."/>
            <person name="Beardsley C."/>
            <person name="Sardemann C."/>
            <person name="Bakenhus I."/>
            <person name="Billerbeck S."/>
            <person name="Daniel R."/>
            <person name="Simon M."/>
        </authorList>
    </citation>
    <scope>NUCLEOTIDE SEQUENCE [LARGE SCALE GENOMIC DNA]</scope>
    <source>
        <strain evidence="7 8">RCA23</strain>
    </source>
</reference>
<evidence type="ECO:0000313" key="7">
    <source>
        <dbReference type="EMBL" id="AII85807.1"/>
    </source>
</evidence>
<dbReference type="Pfam" id="PF00892">
    <property type="entry name" value="EamA"/>
    <property type="match status" value="2"/>
</dbReference>
<dbReference type="GO" id="GO:0016020">
    <property type="term" value="C:membrane"/>
    <property type="evidence" value="ECO:0007669"/>
    <property type="project" value="UniProtKB-SubCell"/>
</dbReference>
<accession>A0AAN0VH65</accession>
<dbReference type="InterPro" id="IPR000620">
    <property type="entry name" value="EamA_dom"/>
</dbReference>
<feature type="domain" description="EamA" evidence="6">
    <location>
        <begin position="34"/>
        <end position="163"/>
    </location>
</feature>
<comment type="subcellular location">
    <subcellularLocation>
        <location evidence="1">Membrane</location>
        <topology evidence="1">Multi-pass membrane protein</topology>
    </subcellularLocation>
</comment>
<dbReference type="PANTHER" id="PTHR32322:SF9">
    <property type="entry name" value="AMINO-ACID METABOLITE EFFLUX PUMP-RELATED"/>
    <property type="match status" value="1"/>
</dbReference>
<evidence type="ECO:0000313" key="8">
    <source>
        <dbReference type="Proteomes" id="UP000028680"/>
    </source>
</evidence>